<keyword evidence="4" id="KW-0489">Methyltransferase</keyword>
<evidence type="ECO:0000256" key="1">
    <source>
        <dbReference type="ARBA" id="ARBA00006594"/>
    </source>
</evidence>
<accession>A0A1C3HN08</accession>
<evidence type="ECO:0000259" key="3">
    <source>
        <dbReference type="Pfam" id="PF02384"/>
    </source>
</evidence>
<dbReference type="AlphaFoldDB" id="A0A1C3HN08"/>
<reference evidence="4" key="1">
    <citation type="submission" date="2016-05" db="EMBL/GenBank/DDBJ databases">
        <authorList>
            <person name="Lavstsen T."/>
            <person name="Jespersen J.S."/>
        </authorList>
    </citation>
    <scope>NUCLEOTIDE SEQUENCE</scope>
    <source>
        <strain evidence="4">PWN146_assembly</strain>
    </source>
</reference>
<evidence type="ECO:0000313" key="4">
    <source>
        <dbReference type="EMBL" id="SAY46427.1"/>
    </source>
</evidence>
<dbReference type="InterPro" id="IPR003356">
    <property type="entry name" value="DNA_methylase_A-5"/>
</dbReference>
<dbReference type="Gene3D" id="3.40.50.150">
    <property type="entry name" value="Vaccinia Virus protein VP39"/>
    <property type="match status" value="1"/>
</dbReference>
<name>A0A1C3HN08_SERMA</name>
<keyword evidence="4" id="KW-0808">Transferase</keyword>
<dbReference type="GO" id="GO:0008170">
    <property type="term" value="F:N-methyltransferase activity"/>
    <property type="evidence" value="ECO:0007669"/>
    <property type="project" value="InterPro"/>
</dbReference>
<organism evidence="4">
    <name type="scientific">Serratia marcescens</name>
    <dbReference type="NCBI Taxonomy" id="615"/>
    <lineage>
        <taxon>Bacteria</taxon>
        <taxon>Pseudomonadati</taxon>
        <taxon>Pseudomonadota</taxon>
        <taxon>Gammaproteobacteria</taxon>
        <taxon>Enterobacterales</taxon>
        <taxon>Yersiniaceae</taxon>
        <taxon>Serratia</taxon>
    </lineage>
</organism>
<dbReference type="InterPro" id="IPR029063">
    <property type="entry name" value="SAM-dependent_MTases_sf"/>
</dbReference>
<comment type="similarity">
    <text evidence="1">Belongs to the N(4)/N(6)-methyltransferase family.</text>
</comment>
<gene>
    <name evidence="4" type="ORF">PWN146_05196</name>
</gene>
<protein>
    <submittedName>
        <fullName evidence="4">N-6 DNA Methylase</fullName>
    </submittedName>
</protein>
<proteinExistence type="inferred from homology"/>
<dbReference type="EMBL" id="LT575491">
    <property type="protein sequence ID" value="SAY46427.1"/>
    <property type="molecule type" value="Genomic_DNA"/>
</dbReference>
<dbReference type="RefSeq" id="WP_172691684.1">
    <property type="nucleotide sequence ID" value="NZ_LT575491.1"/>
</dbReference>
<feature type="region of interest" description="Disordered" evidence="2">
    <location>
        <begin position="27"/>
        <end position="47"/>
    </location>
</feature>
<dbReference type="PRINTS" id="PR00507">
    <property type="entry name" value="N12N6MTFRASE"/>
</dbReference>
<dbReference type="Pfam" id="PF02384">
    <property type="entry name" value="N6_Mtase"/>
    <property type="match status" value="1"/>
</dbReference>
<dbReference type="GO" id="GO:0003677">
    <property type="term" value="F:DNA binding"/>
    <property type="evidence" value="ECO:0007669"/>
    <property type="project" value="InterPro"/>
</dbReference>
<dbReference type="SUPFAM" id="SSF53335">
    <property type="entry name" value="S-adenosyl-L-methionine-dependent methyltransferases"/>
    <property type="match status" value="1"/>
</dbReference>
<dbReference type="GO" id="GO:0032259">
    <property type="term" value="P:methylation"/>
    <property type="evidence" value="ECO:0007669"/>
    <property type="project" value="UniProtKB-KW"/>
</dbReference>
<evidence type="ECO:0000256" key="2">
    <source>
        <dbReference type="SAM" id="MobiDB-lite"/>
    </source>
</evidence>
<sequence>MSQLTFDALFSVPVDAVRPAEKNVRADALEQPKTADPVPGRKRTITGDDPRKAFLSTFRETARYHYRYEVFSDFVKLTACALENLLLKSPDIEAEYLATIQRYEKADQQRMAQLYSWLIIGLDQGMGDFLGSLFMELELGSGNIGQFFTPFHLSELMAGLVAGDRLAALDNEPYITLSEPTCGAGGMVIAFAKVMLARGYNPQTQLRADCVDIDPVAARMCYIQLSLLGIPARVVIGNSLTLKYQREMYTPFWYRVTSTRWPMYR</sequence>
<feature type="domain" description="DNA methylase adenine-specific" evidence="3">
    <location>
        <begin position="142"/>
        <end position="246"/>
    </location>
</feature>